<protein>
    <recommendedName>
        <fullName evidence="4">ABC transmembrane type-1 domain-containing protein</fullName>
    </recommendedName>
</protein>
<dbReference type="EMBL" id="JASMWN010000044">
    <property type="protein sequence ID" value="MDU9007072.1"/>
    <property type="molecule type" value="Genomic_DNA"/>
</dbReference>
<dbReference type="InterPro" id="IPR046575">
    <property type="entry name" value="DUF6635"/>
</dbReference>
<feature type="transmembrane region" description="Helical" evidence="1">
    <location>
        <begin position="166"/>
        <end position="191"/>
    </location>
</feature>
<proteinExistence type="predicted"/>
<reference evidence="3" key="1">
    <citation type="submission" date="2023-05" db="EMBL/GenBank/DDBJ databases">
        <title>Sedimentitalea sp. nov. JM2-8.</title>
        <authorList>
            <person name="Huang J."/>
        </authorList>
    </citation>
    <scope>NUCLEOTIDE SEQUENCE [LARGE SCALE GENOMIC DNA]</scope>
    <source>
        <strain evidence="3">KHS03</strain>
    </source>
</reference>
<name>A0ABU3VLH7_9RHOB</name>
<gene>
    <name evidence="2" type="ORF">QO231_24945</name>
</gene>
<organism evidence="2 3">
    <name type="scientific">Sedimentitalea todarodis</name>
    <dbReference type="NCBI Taxonomy" id="1631240"/>
    <lineage>
        <taxon>Bacteria</taxon>
        <taxon>Pseudomonadati</taxon>
        <taxon>Pseudomonadota</taxon>
        <taxon>Alphaproteobacteria</taxon>
        <taxon>Rhodobacterales</taxon>
        <taxon>Paracoccaceae</taxon>
        <taxon>Sedimentitalea</taxon>
    </lineage>
</organism>
<feature type="transmembrane region" description="Helical" evidence="1">
    <location>
        <begin position="98"/>
        <end position="116"/>
    </location>
</feature>
<feature type="transmembrane region" description="Helical" evidence="1">
    <location>
        <begin position="17"/>
        <end position="36"/>
    </location>
</feature>
<keyword evidence="1" id="KW-1133">Transmembrane helix</keyword>
<accession>A0ABU3VLH7</accession>
<keyword evidence="1" id="KW-0472">Membrane</keyword>
<dbReference type="Proteomes" id="UP001255416">
    <property type="component" value="Unassembled WGS sequence"/>
</dbReference>
<dbReference type="Pfam" id="PF20340">
    <property type="entry name" value="DUF6635"/>
    <property type="match status" value="1"/>
</dbReference>
<comment type="caution">
    <text evidence="2">The sequence shown here is derived from an EMBL/GenBank/DDBJ whole genome shotgun (WGS) entry which is preliminary data.</text>
</comment>
<sequence length="244" mass="26673">MHHAAFGVDLLRAPTNVVLAPVFLVTRLTAIVARALRFDKVAHWLSRRKILFETTTSRQVANATTAFIAHLNSLGLGVAAPPDVVERKVADYAGVRNAVGEIMTTIVVLIVGYMFFRTATPGVISLAEPVAQLRAQSTAIEQFPLGQGLGRMYYEVFPTVLAPWQVVTTGVVLLMLTSIVTTFAGVVADPIQVLTGTHRRRLMNLLRRLDADQIESSGLAREHVAARLSDFSDMALGLWRMLRG</sequence>
<evidence type="ECO:0000313" key="3">
    <source>
        <dbReference type="Proteomes" id="UP001255416"/>
    </source>
</evidence>
<keyword evidence="1" id="KW-0812">Transmembrane</keyword>
<keyword evidence="3" id="KW-1185">Reference proteome</keyword>
<evidence type="ECO:0000313" key="2">
    <source>
        <dbReference type="EMBL" id="MDU9007072.1"/>
    </source>
</evidence>
<evidence type="ECO:0000256" key="1">
    <source>
        <dbReference type="SAM" id="Phobius"/>
    </source>
</evidence>
<evidence type="ECO:0008006" key="4">
    <source>
        <dbReference type="Google" id="ProtNLM"/>
    </source>
</evidence>